<accession>A0ABD3TZL7</accession>
<evidence type="ECO:0000259" key="4">
    <source>
        <dbReference type="PROSITE" id="PS50238"/>
    </source>
</evidence>
<evidence type="ECO:0000259" key="6">
    <source>
        <dbReference type="PROSITE" id="PS51852"/>
    </source>
</evidence>
<reference evidence="8 9" key="1">
    <citation type="submission" date="2024-11" db="EMBL/GenBank/DDBJ databases">
        <title>Chromosome-level genome assembly of the freshwater bivalve Anodonta woodiana.</title>
        <authorList>
            <person name="Chen X."/>
        </authorList>
    </citation>
    <scope>NUCLEOTIDE SEQUENCE [LARGE SCALE GENOMIC DNA]</scope>
    <source>
        <strain evidence="8">MN2024</strain>
        <tissue evidence="8">Gills</tissue>
    </source>
</reference>
<dbReference type="Gene3D" id="1.10.555.10">
    <property type="entry name" value="Rho GTPase activation protein"/>
    <property type="match status" value="1"/>
</dbReference>
<dbReference type="Pfam" id="PF23083">
    <property type="entry name" value="FF_RHG35_4th"/>
    <property type="match status" value="1"/>
</dbReference>
<feature type="compositionally biased region" description="Low complexity" evidence="3">
    <location>
        <begin position="989"/>
        <end position="1001"/>
    </location>
</feature>
<evidence type="ECO:0008006" key="10">
    <source>
        <dbReference type="Google" id="ProtNLM"/>
    </source>
</evidence>
<dbReference type="InterPro" id="IPR001806">
    <property type="entry name" value="Small_GTPase"/>
</dbReference>
<dbReference type="PANTHER" id="PTHR46005">
    <property type="entry name" value="RHO GTPASE-ACTIVATING PROTEIN 190"/>
    <property type="match status" value="1"/>
</dbReference>
<dbReference type="Pfam" id="PF16512">
    <property type="entry name" value="RhoGAP-FF1"/>
    <property type="match status" value="1"/>
</dbReference>
<dbReference type="PANTHER" id="PTHR46005:SF4">
    <property type="entry name" value="RHO GTPASE-ACTIVATING PROTEIN 190"/>
    <property type="match status" value="1"/>
</dbReference>
<dbReference type="CDD" id="cd22207">
    <property type="entry name" value="pseudoGTPaseD_p190RhoGAP"/>
    <property type="match status" value="1"/>
</dbReference>
<dbReference type="Gene3D" id="1.10.10.440">
    <property type="entry name" value="FF domain"/>
    <property type="match status" value="3"/>
</dbReference>
<dbReference type="PROSITE" id="PS51676">
    <property type="entry name" value="FF"/>
    <property type="match status" value="1"/>
</dbReference>
<dbReference type="EMBL" id="JBJQND010000017">
    <property type="protein sequence ID" value="KAL3841675.1"/>
    <property type="molecule type" value="Genomic_DNA"/>
</dbReference>
<name>A0ABD3TZL7_SINWO</name>
<dbReference type="Pfam" id="PF00620">
    <property type="entry name" value="RhoGAP"/>
    <property type="match status" value="1"/>
</dbReference>
<dbReference type="Proteomes" id="UP001634394">
    <property type="component" value="Unassembled WGS sequence"/>
</dbReference>
<feature type="domain" description="PG1 pseudoGTPase" evidence="6">
    <location>
        <begin position="607"/>
        <end position="785"/>
    </location>
</feature>
<evidence type="ECO:0000256" key="3">
    <source>
        <dbReference type="SAM" id="MobiDB-lite"/>
    </source>
</evidence>
<evidence type="ECO:0000256" key="1">
    <source>
        <dbReference type="ARBA" id="ARBA00022468"/>
    </source>
</evidence>
<dbReference type="Pfam" id="PF19518">
    <property type="entry name" value="RhoGAP_pG1_pG2"/>
    <property type="match status" value="1"/>
</dbReference>
<feature type="compositionally biased region" description="Basic and acidic residues" evidence="3">
    <location>
        <begin position="1426"/>
        <end position="1452"/>
    </location>
</feature>
<dbReference type="InterPro" id="IPR039007">
    <property type="entry name" value="pG1"/>
</dbReference>
<feature type="compositionally biased region" description="Polar residues" evidence="3">
    <location>
        <begin position="1351"/>
        <end position="1373"/>
    </location>
</feature>
<evidence type="ECO:0000259" key="5">
    <source>
        <dbReference type="PROSITE" id="PS51676"/>
    </source>
</evidence>
<feature type="region of interest" description="Disordered" evidence="3">
    <location>
        <begin position="1127"/>
        <end position="1146"/>
    </location>
</feature>
<dbReference type="PROSITE" id="PS50238">
    <property type="entry name" value="RHOGAP"/>
    <property type="match status" value="1"/>
</dbReference>
<feature type="compositionally biased region" description="Basic residues" evidence="3">
    <location>
        <begin position="1273"/>
        <end position="1289"/>
    </location>
</feature>
<dbReference type="SUPFAM" id="SSF52540">
    <property type="entry name" value="P-loop containing nucleoside triphosphate hydrolases"/>
    <property type="match status" value="1"/>
</dbReference>
<feature type="compositionally biased region" description="Basic residues" evidence="3">
    <location>
        <begin position="1236"/>
        <end position="1246"/>
    </location>
</feature>
<gene>
    <name evidence="8" type="ORF">ACJMK2_019787</name>
</gene>
<evidence type="ECO:0000256" key="2">
    <source>
        <dbReference type="ARBA" id="ARBA00022737"/>
    </source>
</evidence>
<dbReference type="InterPro" id="IPR027417">
    <property type="entry name" value="P-loop_NTPase"/>
</dbReference>
<dbReference type="InterPro" id="IPR000198">
    <property type="entry name" value="RhoGAP_dom"/>
</dbReference>
<feature type="compositionally biased region" description="Basic and acidic residues" evidence="3">
    <location>
        <begin position="1290"/>
        <end position="1318"/>
    </location>
</feature>
<dbReference type="InterPro" id="IPR051978">
    <property type="entry name" value="Rho-GAP_domain"/>
</dbReference>
<dbReference type="InterPro" id="IPR002713">
    <property type="entry name" value="FF_domain"/>
</dbReference>
<dbReference type="GO" id="GO:0005096">
    <property type="term" value="F:GTPase activator activity"/>
    <property type="evidence" value="ECO:0007669"/>
    <property type="project" value="UniProtKB-KW"/>
</dbReference>
<comment type="caution">
    <text evidence="8">The sequence shown here is derived from an EMBL/GenBank/DDBJ whole genome shotgun (WGS) entry which is preliminary data.</text>
</comment>
<feature type="compositionally biased region" description="Pro residues" evidence="3">
    <location>
        <begin position="1026"/>
        <end position="1039"/>
    </location>
</feature>
<feature type="region of interest" description="Disordered" evidence="3">
    <location>
        <begin position="1155"/>
        <end position="1179"/>
    </location>
</feature>
<keyword evidence="2" id="KW-0677">Repeat</keyword>
<dbReference type="SMART" id="SM00173">
    <property type="entry name" value="RAS"/>
    <property type="match status" value="1"/>
</dbReference>
<feature type="domain" description="PG2 pseudoGTPase" evidence="7">
    <location>
        <begin position="793"/>
        <end position="957"/>
    </location>
</feature>
<dbReference type="SMART" id="SM00324">
    <property type="entry name" value="RhoGAP"/>
    <property type="match status" value="1"/>
</dbReference>
<protein>
    <recommendedName>
        <fullName evidence="10">Rho GTPase-activating protein 5</fullName>
    </recommendedName>
</protein>
<evidence type="ECO:0000313" key="8">
    <source>
        <dbReference type="EMBL" id="KAL3841675.1"/>
    </source>
</evidence>
<evidence type="ECO:0000313" key="9">
    <source>
        <dbReference type="Proteomes" id="UP001634394"/>
    </source>
</evidence>
<dbReference type="InterPro" id="IPR036517">
    <property type="entry name" value="FF_domain_sf"/>
</dbReference>
<feature type="region of interest" description="Disordered" evidence="3">
    <location>
        <begin position="1234"/>
        <end position="1473"/>
    </location>
</feature>
<dbReference type="PROSITE" id="PS51853">
    <property type="entry name" value="PG2"/>
    <property type="match status" value="1"/>
</dbReference>
<dbReference type="PROSITE" id="PS51852">
    <property type="entry name" value="PG1"/>
    <property type="match status" value="1"/>
</dbReference>
<feature type="domain" description="FF" evidence="5">
    <location>
        <begin position="431"/>
        <end position="484"/>
    </location>
</feature>
<dbReference type="Pfam" id="PF00071">
    <property type="entry name" value="Ras"/>
    <property type="match status" value="1"/>
</dbReference>
<feature type="domain" description="Rho-GAP" evidence="4">
    <location>
        <begin position="1476"/>
        <end position="1666"/>
    </location>
</feature>
<dbReference type="InterPro" id="IPR039006">
    <property type="entry name" value="RhoGAP_pG2"/>
</dbReference>
<evidence type="ECO:0000259" key="7">
    <source>
        <dbReference type="PROSITE" id="PS51853"/>
    </source>
</evidence>
<keyword evidence="9" id="KW-1185">Reference proteome</keyword>
<dbReference type="SUPFAM" id="SSF48350">
    <property type="entry name" value="GTPase activation domain, GAP"/>
    <property type="match status" value="1"/>
</dbReference>
<sequence length="1672" mass="190204">MAKKPEGRTFNVSVIGLSGTEKEKGLNGIGKSCLCNRFIHQVADKYHTEHISILSLSDFGGRVINNNHFLYWGDVTKTDDGTNFTFHVIEQTEFVDDVSFMPFKTGSNEPYQKRCVATKVQSAEKLMYICKDQLGMETDGTYEQKVMPDGKLNIDGFVCCFDVSTVKQRSLEKQVEFTAMILNNAMKAKKPIVLATTKSDEMDERYFKEAEKLVNRKEFKGSIPLVETAAHDNVNVDSAFLTLAYMMDKTKPRTKIIPFTEAMSQRKEILEVASEAFSNLLRQRIVDSKTTLPSAKKKLEKEPDYQHYVDLFGSDKARKVIKQHTVALREEQIRKREIHFVKVLPDVLQVFLPDLETVGDRSWTSCQNIIRQDEDFNDYFVEVCEAGMSWKYTDFVDDYQETRLPFDFLSSSEAENGFRNHVNALQAARRKEELKEEFRKLLEKHIDIPGAPLSDTYTHFVGKECYTGLAEHERQQVYDEHQRELRYNTKHEFQELLWERPEVFRSLNLNQCLTEDDLNVIYNSLNDDQRFRKLYRLEDDRKVMLLNHVVFLDKSSVDRCFFHTPDPEECLCTECQVHTLLEREGKILPQIPQNPRLAPPDLVDSFVDNSTQLNLVLLGREGLSTELYKEIRNLCEDDEYRTGSRVYSLDYRPIEGDVSQEQNALAAADFKPHGCLCVYSSQESLDYVQSSLSTTLRSDLARDEGKTLEGLPIAVILAYNPSYTQRELHYLREHGKQLASSLHGEFVDIPAEDLAEKRKFYPEQIEQALKAVIKGPSVGTGSEILEDTEPDLRILMCMMCGDPFSMEMPIRPFLNDDTFTMVIDSTEEQCVFTLDVFLEYPKQKVEITVTSYHGGYMLRNRGELYHGYILVYSPQRKASYSTMRAFAEVLIPAPMLLIPFVKRDANLNECNQYLAAGKELAQCVHGRIMEATASFQHKTALQVYGPFLKEIWERRDGDDSEGMYFDEPSPPPAYDRMIGRPPAPLPNYNTNKSSTSNSQSTEDSEPLYDQPIPYHHPSDSERASSPSPPPVPLSAPPPDSDLYSSLREGDQLVKPSMLKNRQGSIVGPEREQFRKSFPVLESEVFKMRKSGIMSQSMTEHLDSEANQPRYQFRKSRSMKLAVKDELEVVESTPPSSQEAGSEMIWSENSMYSSQSPLRAAVRPSKSKHKPHPLKLVQNSPFQRYSLVAKGPVQAPLALPEHIEIADYGTVKDALEGPSIDGDYASVDDALPEGKLHRIKSTQRKKEKAGVTDSEDSEFSSLERDKNKSDLYRKVNRKPTPHKKKHKHRTGSQDERPIISHPFNERHLNIADHQGEKARSNSPSEDSGGGTGDELQGQKPKQRRSFKRETKTPGSPNTSGTFSPSMSDSENIISPSGRGFEEYDNTGPKEYGTLHKFGSQSGGGAEDSSIDLNDSGNWGTWLKKKAGKDAVRNKEKKAKEEERKRIKEDEKKQKGQQKLQKKVKKKDGKGGQSETGNYLADYTMSQNNPSVPEFIEKCIDFIETEGLCAEGIYRIPGNKAQVDLLTGKFNEDSNVDISTLEIQVNAVATVLKAFFNDLSDPLVPVALYDELIEASGVSDKSSRLLALRGVFRKMHPLNFEVLKYLITHLNKVGKHSQENSMDSKNLARCWWPTLIRMNFDTFEKMAMYSRIPEEILQTLIEQCGFFFHGENEI</sequence>
<dbReference type="Gene3D" id="3.40.50.300">
    <property type="entry name" value="P-loop containing nucleotide triphosphate hydrolases"/>
    <property type="match status" value="1"/>
</dbReference>
<feature type="compositionally biased region" description="Basic and acidic residues" evidence="3">
    <location>
        <begin position="1260"/>
        <end position="1272"/>
    </location>
</feature>
<dbReference type="SMART" id="SM00441">
    <property type="entry name" value="FF"/>
    <property type="match status" value="2"/>
</dbReference>
<feature type="region of interest" description="Disordered" evidence="3">
    <location>
        <begin position="959"/>
        <end position="1045"/>
    </location>
</feature>
<organism evidence="8 9">
    <name type="scientific">Sinanodonta woodiana</name>
    <name type="common">Chinese pond mussel</name>
    <name type="synonym">Anodonta woodiana</name>
    <dbReference type="NCBI Taxonomy" id="1069815"/>
    <lineage>
        <taxon>Eukaryota</taxon>
        <taxon>Metazoa</taxon>
        <taxon>Spiralia</taxon>
        <taxon>Lophotrochozoa</taxon>
        <taxon>Mollusca</taxon>
        <taxon>Bivalvia</taxon>
        <taxon>Autobranchia</taxon>
        <taxon>Heteroconchia</taxon>
        <taxon>Palaeoheterodonta</taxon>
        <taxon>Unionida</taxon>
        <taxon>Unionoidea</taxon>
        <taxon>Unionidae</taxon>
        <taxon>Unioninae</taxon>
        <taxon>Sinanodonta</taxon>
    </lineage>
</organism>
<dbReference type="InterPro" id="IPR045786">
    <property type="entry name" value="RhoGAP_pG1_pG2"/>
</dbReference>
<proteinExistence type="predicted"/>
<dbReference type="InterPro" id="IPR032835">
    <property type="entry name" value="RhoGAP-FF1"/>
</dbReference>
<dbReference type="InterPro" id="IPR008936">
    <property type="entry name" value="Rho_GTPase_activation_prot"/>
</dbReference>
<dbReference type="InterPro" id="IPR057284">
    <property type="entry name" value="FF_RHG35_4th"/>
</dbReference>
<keyword evidence="1" id="KW-0343">GTPase activation</keyword>